<sequence>MDSTQAIIHLTDSESEDAINGLAHLSLPDTESHHNGWIYESDNEPVEVVPEGGKTLVISPSVLTIPSWRKKDLPLKVYMRRKRLTNEEKGKAPMVEEPTPPPKAQKEQNDPCCLCNFRFAKIREELTELNKMMKSLMERQEFVEEVSYLDKDSLDKMHDRIRELERTHKTIRELLDIPK</sequence>
<organism evidence="3 4">
    <name type="scientific">Deinandra increscens subsp. villosa</name>
    <dbReference type="NCBI Taxonomy" id="3103831"/>
    <lineage>
        <taxon>Eukaryota</taxon>
        <taxon>Viridiplantae</taxon>
        <taxon>Streptophyta</taxon>
        <taxon>Embryophyta</taxon>
        <taxon>Tracheophyta</taxon>
        <taxon>Spermatophyta</taxon>
        <taxon>Magnoliopsida</taxon>
        <taxon>eudicotyledons</taxon>
        <taxon>Gunneridae</taxon>
        <taxon>Pentapetalae</taxon>
        <taxon>asterids</taxon>
        <taxon>campanulids</taxon>
        <taxon>Asterales</taxon>
        <taxon>Asteraceae</taxon>
        <taxon>Asteroideae</taxon>
        <taxon>Heliantheae alliance</taxon>
        <taxon>Madieae</taxon>
        <taxon>Madiinae</taxon>
        <taxon>Deinandra</taxon>
    </lineage>
</organism>
<feature type="region of interest" description="Disordered" evidence="2">
    <location>
        <begin position="84"/>
        <end position="108"/>
    </location>
</feature>
<evidence type="ECO:0000256" key="1">
    <source>
        <dbReference type="SAM" id="Coils"/>
    </source>
</evidence>
<protein>
    <submittedName>
        <fullName evidence="3">Uncharacterized protein</fullName>
    </submittedName>
</protein>
<evidence type="ECO:0000313" key="4">
    <source>
        <dbReference type="Proteomes" id="UP001408789"/>
    </source>
</evidence>
<proteinExistence type="predicted"/>
<comment type="caution">
    <text evidence="3">The sequence shown here is derived from an EMBL/GenBank/DDBJ whole genome shotgun (WGS) entry which is preliminary data.</text>
</comment>
<keyword evidence="1" id="KW-0175">Coiled coil</keyword>
<feature type="coiled-coil region" evidence="1">
    <location>
        <begin position="119"/>
        <end position="174"/>
    </location>
</feature>
<evidence type="ECO:0000313" key="3">
    <source>
        <dbReference type="EMBL" id="KAK9075421.1"/>
    </source>
</evidence>
<keyword evidence="4" id="KW-1185">Reference proteome</keyword>
<reference evidence="3 4" key="1">
    <citation type="submission" date="2024-04" db="EMBL/GenBank/DDBJ databases">
        <title>The reference genome of an endangered Asteraceae, Deinandra increscens subsp. villosa, native to the Central Coast of California.</title>
        <authorList>
            <person name="Guilliams M."/>
            <person name="Hasenstab-Lehman K."/>
            <person name="Meyer R."/>
            <person name="Mcevoy S."/>
        </authorList>
    </citation>
    <scope>NUCLEOTIDE SEQUENCE [LARGE SCALE GENOMIC DNA]</scope>
    <source>
        <tissue evidence="3">Leaf</tissue>
    </source>
</reference>
<gene>
    <name evidence="3" type="ORF">SSX86_003744</name>
</gene>
<name>A0AAP0H853_9ASTR</name>
<dbReference type="AlphaFoldDB" id="A0AAP0H853"/>
<evidence type="ECO:0000256" key="2">
    <source>
        <dbReference type="SAM" id="MobiDB-lite"/>
    </source>
</evidence>
<dbReference type="Proteomes" id="UP001408789">
    <property type="component" value="Unassembled WGS sequence"/>
</dbReference>
<accession>A0AAP0H853</accession>
<dbReference type="EMBL" id="JBCNJP010000007">
    <property type="protein sequence ID" value="KAK9075421.1"/>
    <property type="molecule type" value="Genomic_DNA"/>
</dbReference>